<sequence>MANRIDRDERIDLTPLLEVLANRFRPRDDQEAYELIVGACQEAQRLYGWVPPEAAQAIADHLGVTINRVYGLLTFYADFRTEPPGKHFLWLCHGAACYVMGSSRLIELLRDRHQLVDHGVSLDGELTLHVFNGCLGVCDLAPVIQVDHHEYWGRLTPERLEAAIEALKRGDRLEDADGTAG</sequence>
<keyword evidence="1" id="KW-0479">Metal-binding</keyword>
<dbReference type="InterPro" id="IPR042128">
    <property type="entry name" value="NuoE_dom"/>
</dbReference>
<organism evidence="4">
    <name type="scientific">Thermorudis peleae</name>
    <dbReference type="NCBI Taxonomy" id="1382356"/>
    <lineage>
        <taxon>Bacteria</taxon>
        <taxon>Pseudomonadati</taxon>
        <taxon>Thermomicrobiota</taxon>
        <taxon>Thermomicrobia</taxon>
        <taxon>Thermomicrobia incertae sedis</taxon>
        <taxon>Thermorudis</taxon>
    </lineage>
</organism>
<name>A0A831TCM7_9BACT</name>
<keyword evidence="3" id="KW-0411">Iron-sulfur</keyword>
<dbReference type="Pfam" id="PF01257">
    <property type="entry name" value="2Fe-2S_thioredx"/>
    <property type="match status" value="1"/>
</dbReference>
<proteinExistence type="predicted"/>
<dbReference type="CDD" id="cd03064">
    <property type="entry name" value="TRX_Fd_NuoE"/>
    <property type="match status" value="1"/>
</dbReference>
<dbReference type="PANTHER" id="PTHR43342">
    <property type="entry name" value="NADH-QUINONE OXIDOREDUCTASE, E SUBUNIT"/>
    <property type="match status" value="1"/>
</dbReference>
<evidence type="ECO:0000313" key="4">
    <source>
        <dbReference type="EMBL" id="HEG90046.1"/>
    </source>
</evidence>
<dbReference type="InterPro" id="IPR036249">
    <property type="entry name" value="Thioredoxin-like_sf"/>
</dbReference>
<evidence type="ECO:0000256" key="2">
    <source>
        <dbReference type="ARBA" id="ARBA00023004"/>
    </source>
</evidence>
<evidence type="ECO:0000256" key="3">
    <source>
        <dbReference type="ARBA" id="ARBA00023014"/>
    </source>
</evidence>
<dbReference type="GO" id="GO:0051536">
    <property type="term" value="F:iron-sulfur cluster binding"/>
    <property type="evidence" value="ECO:0007669"/>
    <property type="project" value="UniProtKB-KW"/>
</dbReference>
<dbReference type="GO" id="GO:0046872">
    <property type="term" value="F:metal ion binding"/>
    <property type="evidence" value="ECO:0007669"/>
    <property type="project" value="UniProtKB-KW"/>
</dbReference>
<dbReference type="InterPro" id="IPR028431">
    <property type="entry name" value="NADP_DH_HndA-like"/>
</dbReference>
<gene>
    <name evidence="4" type="ORF">ENP34_01160</name>
</gene>
<dbReference type="Gene3D" id="1.10.10.1590">
    <property type="entry name" value="NADH-quinone oxidoreductase subunit E"/>
    <property type="match status" value="1"/>
</dbReference>
<reference evidence="4" key="1">
    <citation type="journal article" date="2020" name="mSystems">
        <title>Genome- and Community-Level Interaction Insights into Carbon Utilization and Element Cycling Functions of Hydrothermarchaeota in Hydrothermal Sediment.</title>
        <authorList>
            <person name="Zhou Z."/>
            <person name="Liu Y."/>
            <person name="Xu W."/>
            <person name="Pan J."/>
            <person name="Luo Z.H."/>
            <person name="Li M."/>
        </authorList>
    </citation>
    <scope>NUCLEOTIDE SEQUENCE [LARGE SCALE GENOMIC DNA]</scope>
    <source>
        <strain evidence="4">SpSt-210</strain>
    </source>
</reference>
<dbReference type="PANTHER" id="PTHR43342:SF1">
    <property type="entry name" value="BIFURCATING [FEFE] HYDROGENASE GAMMA SUBUNIT"/>
    <property type="match status" value="1"/>
</dbReference>
<evidence type="ECO:0000256" key="1">
    <source>
        <dbReference type="ARBA" id="ARBA00022723"/>
    </source>
</evidence>
<accession>A0A831TCM7</accession>
<protein>
    <submittedName>
        <fullName evidence="4">NAD(P)H-dependent oxidoreductase subunit E</fullName>
    </submittedName>
</protein>
<dbReference type="Gene3D" id="3.40.30.10">
    <property type="entry name" value="Glutaredoxin"/>
    <property type="match status" value="1"/>
</dbReference>
<comment type="caution">
    <text evidence="4">The sequence shown here is derived from an EMBL/GenBank/DDBJ whole genome shotgun (WGS) entry which is preliminary data.</text>
</comment>
<dbReference type="SUPFAM" id="SSF52833">
    <property type="entry name" value="Thioredoxin-like"/>
    <property type="match status" value="1"/>
</dbReference>
<dbReference type="EMBL" id="DSIY01000026">
    <property type="protein sequence ID" value="HEG90046.1"/>
    <property type="molecule type" value="Genomic_DNA"/>
</dbReference>
<dbReference type="AlphaFoldDB" id="A0A831TCM7"/>
<keyword evidence="2" id="KW-0408">Iron</keyword>
<dbReference type="InterPro" id="IPR041921">
    <property type="entry name" value="NuoE_N"/>
</dbReference>